<evidence type="ECO:0000313" key="1">
    <source>
        <dbReference type="EMBL" id="PJZ52506.1"/>
    </source>
</evidence>
<reference evidence="3 4" key="1">
    <citation type="submission" date="2017-07" db="EMBL/GenBank/DDBJ databases">
        <title>Leptospira spp. isolated from tropical soils.</title>
        <authorList>
            <person name="Thibeaux R."/>
            <person name="Iraola G."/>
            <person name="Ferres I."/>
            <person name="Bierque E."/>
            <person name="Girault D."/>
            <person name="Soupe-Gilbert M.-E."/>
            <person name="Picardeau M."/>
            <person name="Goarant C."/>
        </authorList>
    </citation>
    <scope>NUCLEOTIDE SEQUENCE [LARGE SCALE GENOMIC DNA]</scope>
    <source>
        <strain evidence="1 4">FH2-B-C1</strain>
        <strain evidence="2 3">FH2-B-D1</strain>
    </source>
</reference>
<proteinExistence type="predicted"/>
<evidence type="ECO:0000313" key="3">
    <source>
        <dbReference type="Proteomes" id="UP000232149"/>
    </source>
</evidence>
<evidence type="ECO:0000313" key="2">
    <source>
        <dbReference type="EMBL" id="PJZ63677.1"/>
    </source>
</evidence>
<dbReference type="EMBL" id="NPDV01000013">
    <property type="protein sequence ID" value="PJZ52506.1"/>
    <property type="molecule type" value="Genomic_DNA"/>
</dbReference>
<dbReference type="Proteomes" id="UP000232149">
    <property type="component" value="Unassembled WGS sequence"/>
</dbReference>
<sequence>MRSHITVIIPNSSEDIYSSLKRILEPYRLDEDNIKSIRSRHWDYWYFPSENLIDEELRSDYSEDDSEILNNSCYVRNLPEIYYTSGVILPNGPWIDLQDFGWRMLREPSSQNGRAWGKWQNNFHRLLDQHKEHICTQVICHS</sequence>
<organism evidence="1 4">
    <name type="scientific">Leptospira adleri</name>
    <dbReference type="NCBI Taxonomy" id="2023186"/>
    <lineage>
        <taxon>Bacteria</taxon>
        <taxon>Pseudomonadati</taxon>
        <taxon>Spirochaetota</taxon>
        <taxon>Spirochaetia</taxon>
        <taxon>Leptospirales</taxon>
        <taxon>Leptospiraceae</taxon>
        <taxon>Leptospira</taxon>
    </lineage>
</organism>
<name>A0A2M9YLS9_9LEPT</name>
<evidence type="ECO:0000313" key="4">
    <source>
        <dbReference type="Proteomes" id="UP000232188"/>
    </source>
</evidence>
<gene>
    <name evidence="2" type="ORF">CH376_02210</name>
    <name evidence="1" type="ORF">CH380_15195</name>
</gene>
<dbReference type="RefSeq" id="WP_100786598.1">
    <property type="nucleotide sequence ID" value="NZ_NPDU01000003.1"/>
</dbReference>
<dbReference type="EMBL" id="NPDU01000003">
    <property type="protein sequence ID" value="PJZ63677.1"/>
    <property type="molecule type" value="Genomic_DNA"/>
</dbReference>
<dbReference type="Proteomes" id="UP000232188">
    <property type="component" value="Unassembled WGS sequence"/>
</dbReference>
<dbReference type="AlphaFoldDB" id="A0A2M9YLS9"/>
<comment type="caution">
    <text evidence="1">The sequence shown here is derived from an EMBL/GenBank/DDBJ whole genome shotgun (WGS) entry which is preliminary data.</text>
</comment>
<keyword evidence="3" id="KW-1185">Reference proteome</keyword>
<accession>A0A2M9YLS9</accession>
<protein>
    <submittedName>
        <fullName evidence="1">Uncharacterized protein</fullName>
    </submittedName>
</protein>